<comment type="caution">
    <text evidence="1">The sequence shown here is derived from an EMBL/GenBank/DDBJ whole genome shotgun (WGS) entry which is preliminary data.</text>
</comment>
<dbReference type="Proteomes" id="UP000091857">
    <property type="component" value="Chromosome 17"/>
</dbReference>
<proteinExistence type="predicted"/>
<reference evidence="2" key="1">
    <citation type="journal article" date="2016" name="Nat. Biotechnol.">
        <title>Sequencing wild and cultivated cassava and related species reveals extensive interspecific hybridization and genetic diversity.</title>
        <authorList>
            <person name="Bredeson J.V."/>
            <person name="Lyons J.B."/>
            <person name="Prochnik S.E."/>
            <person name="Wu G.A."/>
            <person name="Ha C.M."/>
            <person name="Edsinger-Gonzales E."/>
            <person name="Grimwood J."/>
            <person name="Schmutz J."/>
            <person name="Rabbi I.Y."/>
            <person name="Egesi C."/>
            <person name="Nauluvula P."/>
            <person name="Lebot V."/>
            <person name="Ndunguru J."/>
            <person name="Mkamilo G."/>
            <person name="Bart R.S."/>
            <person name="Setter T.L."/>
            <person name="Gleadow R.M."/>
            <person name="Kulakow P."/>
            <person name="Ferguson M.E."/>
            <person name="Rounsley S."/>
            <person name="Rokhsar D.S."/>
        </authorList>
    </citation>
    <scope>NUCLEOTIDE SEQUENCE [LARGE SCALE GENOMIC DNA]</scope>
    <source>
        <strain evidence="2">cv. AM560-2</strain>
    </source>
</reference>
<accession>A0ACB7G3G7</accession>
<protein>
    <submittedName>
        <fullName evidence="1">Uncharacterized protein</fullName>
    </submittedName>
</protein>
<evidence type="ECO:0000313" key="1">
    <source>
        <dbReference type="EMBL" id="KAG8634812.1"/>
    </source>
</evidence>
<gene>
    <name evidence="1" type="ORF">MANES_17G089200v8</name>
</gene>
<sequence length="352" mass="40287">MRCEREISTCLFQFLPNSLSKIFPPLESFFKERDISNLTIPTVQISSREDATQLHRAFKGIGCDTGAVISILAHRDASQRDDILQEFETLYSYDLRKELSSELHGHLKKAILLWMQTPLERDLTGLRQGLTGHIPEPKIATEIVCSRTSSQLRQIKQAYNSTYCIPLDHDVGAHTSGNHRQLMLAYLSTTRYEGPEIDRVLVDNDAKAMHKFGERKYGMDEKVLIQIFSERSRTHLVVLDGAYQKMYGRELRKAIKIETSGHFKHALSTILQCAHNPAKYFAMVLRKAMKGLGTRDTTLIRVIVTRAEVDMQIIKEEYYKLYKKQLIDAVHSETLGHYRTFLLSILGATNVK</sequence>
<dbReference type="EMBL" id="CM004403">
    <property type="protein sequence ID" value="KAG8634812.1"/>
    <property type="molecule type" value="Genomic_DNA"/>
</dbReference>
<organism evidence="1 2">
    <name type="scientific">Manihot esculenta</name>
    <name type="common">Cassava</name>
    <name type="synonym">Jatropha manihot</name>
    <dbReference type="NCBI Taxonomy" id="3983"/>
    <lineage>
        <taxon>Eukaryota</taxon>
        <taxon>Viridiplantae</taxon>
        <taxon>Streptophyta</taxon>
        <taxon>Embryophyta</taxon>
        <taxon>Tracheophyta</taxon>
        <taxon>Spermatophyta</taxon>
        <taxon>Magnoliopsida</taxon>
        <taxon>eudicotyledons</taxon>
        <taxon>Gunneridae</taxon>
        <taxon>Pentapetalae</taxon>
        <taxon>rosids</taxon>
        <taxon>fabids</taxon>
        <taxon>Malpighiales</taxon>
        <taxon>Euphorbiaceae</taxon>
        <taxon>Crotonoideae</taxon>
        <taxon>Manihoteae</taxon>
        <taxon>Manihot</taxon>
    </lineage>
</organism>
<evidence type="ECO:0000313" key="2">
    <source>
        <dbReference type="Proteomes" id="UP000091857"/>
    </source>
</evidence>
<keyword evidence="2" id="KW-1185">Reference proteome</keyword>
<name>A0ACB7G3G7_MANES</name>